<dbReference type="InterPro" id="IPR029000">
    <property type="entry name" value="Cyclophilin-like_dom_sf"/>
</dbReference>
<dbReference type="EMBL" id="CP003167">
    <property type="protein sequence ID" value="AGB03812.1"/>
    <property type="molecule type" value="Genomic_DNA"/>
</dbReference>
<proteinExistence type="predicted"/>
<dbReference type="PRINTS" id="PR00153">
    <property type="entry name" value="CSAPPISMRASE"/>
</dbReference>
<evidence type="ECO:0000256" key="1">
    <source>
        <dbReference type="ARBA" id="ARBA00013194"/>
    </source>
</evidence>
<gene>
    <name evidence="5" type="ordered locus">Metfor_2829</name>
</gene>
<name>L0HGE9_METFS</name>
<dbReference type="RefSeq" id="WP_015286774.1">
    <property type="nucleotide sequence ID" value="NC_019943.1"/>
</dbReference>
<dbReference type="GO" id="GO:0006457">
    <property type="term" value="P:protein folding"/>
    <property type="evidence" value="ECO:0007669"/>
    <property type="project" value="InterPro"/>
</dbReference>
<evidence type="ECO:0000313" key="6">
    <source>
        <dbReference type="Proteomes" id="UP000010824"/>
    </source>
</evidence>
<dbReference type="PROSITE" id="PS50072">
    <property type="entry name" value="CSA_PPIASE_2"/>
    <property type="match status" value="1"/>
</dbReference>
<dbReference type="InterPro" id="IPR002130">
    <property type="entry name" value="Cyclophilin-type_PPIase_dom"/>
</dbReference>
<evidence type="ECO:0000256" key="3">
    <source>
        <dbReference type="ARBA" id="ARBA00023235"/>
    </source>
</evidence>
<dbReference type="GO" id="GO:0003755">
    <property type="term" value="F:peptidyl-prolyl cis-trans isomerase activity"/>
    <property type="evidence" value="ECO:0007669"/>
    <property type="project" value="UniProtKB-KW"/>
</dbReference>
<protein>
    <recommendedName>
        <fullName evidence="1">peptidylprolyl isomerase</fullName>
        <ecNumber evidence="1">5.2.1.8</ecNumber>
    </recommendedName>
</protein>
<evidence type="ECO:0000313" key="5">
    <source>
        <dbReference type="EMBL" id="AGB03812.1"/>
    </source>
</evidence>
<dbReference type="SUPFAM" id="SSF50891">
    <property type="entry name" value="Cyclophilin-like"/>
    <property type="match status" value="1"/>
</dbReference>
<dbReference type="InterPro" id="IPR020892">
    <property type="entry name" value="Cyclophilin-type_PPIase_CS"/>
</dbReference>
<reference evidence="5 6" key="2">
    <citation type="journal article" date="2014" name="Genome Announc.">
        <title>Complete Genome Sequence of Methanoregula formicica SMSPT, a Mesophilic Hydrogenotrophic Methanogen Isolated from a Methanogenic Upflow Anaerobic Sludge Blanket Reactor.</title>
        <authorList>
            <person name="Yamamoto K."/>
            <person name="Tamaki H."/>
            <person name="Cadillo-Quiroz H."/>
            <person name="Imachi H."/>
            <person name="Kyrpides N."/>
            <person name="Woyke T."/>
            <person name="Goodwin L."/>
            <person name="Zinder S.H."/>
            <person name="Kamagata Y."/>
            <person name="Liu W.T."/>
        </authorList>
    </citation>
    <scope>NUCLEOTIDE SEQUENCE [LARGE SCALE GENOMIC DNA]</scope>
    <source>
        <strain evidence="6">DSM 22288 / NBRC 105244 / SMSP</strain>
    </source>
</reference>
<dbReference type="Gene3D" id="2.40.100.10">
    <property type="entry name" value="Cyclophilin-like"/>
    <property type="match status" value="1"/>
</dbReference>
<dbReference type="STRING" id="593750.Metfor_2829"/>
<keyword evidence="6" id="KW-1185">Reference proteome</keyword>
<dbReference type="SMR" id="L0HGE9"/>
<dbReference type="EC" id="5.2.1.8" evidence="1"/>
<dbReference type="HOGENOM" id="CLU_012062_16_0_2"/>
<dbReference type="Proteomes" id="UP000010824">
    <property type="component" value="Chromosome"/>
</dbReference>
<dbReference type="InParanoid" id="L0HGE9"/>
<keyword evidence="3 5" id="KW-0413">Isomerase</keyword>
<dbReference type="Pfam" id="PF00160">
    <property type="entry name" value="Pro_isomerase"/>
    <property type="match status" value="1"/>
</dbReference>
<accession>L0HGE9</accession>
<dbReference type="PANTHER" id="PTHR45625:SF4">
    <property type="entry name" value="PEPTIDYLPROLYL ISOMERASE DOMAIN AND WD REPEAT-CONTAINING PROTEIN 1"/>
    <property type="match status" value="1"/>
</dbReference>
<dbReference type="PROSITE" id="PS51257">
    <property type="entry name" value="PROKAR_LIPOPROTEIN"/>
    <property type="match status" value="1"/>
</dbReference>
<dbReference type="InterPro" id="IPR044666">
    <property type="entry name" value="Cyclophilin_A-like"/>
</dbReference>
<dbReference type="GeneID" id="14308612"/>
<dbReference type="KEGG" id="mfo:Metfor_2829"/>
<keyword evidence="2" id="KW-0697">Rotamase</keyword>
<dbReference type="eggNOG" id="arCOG04767">
    <property type="taxonomic scope" value="Archaea"/>
</dbReference>
<dbReference type="PANTHER" id="PTHR45625">
    <property type="entry name" value="PEPTIDYL-PROLYL CIS-TRANS ISOMERASE-RELATED"/>
    <property type="match status" value="1"/>
</dbReference>
<dbReference type="OrthoDB" id="12184at2157"/>
<evidence type="ECO:0000259" key="4">
    <source>
        <dbReference type="PROSITE" id="PS50072"/>
    </source>
</evidence>
<dbReference type="AlphaFoldDB" id="L0HGE9"/>
<feature type="domain" description="PPIase cyclophilin-type" evidence="4">
    <location>
        <begin position="72"/>
        <end position="217"/>
    </location>
</feature>
<reference evidence="6" key="1">
    <citation type="submission" date="2011-12" db="EMBL/GenBank/DDBJ databases">
        <title>Complete sequence of Methanoregula formicicum SMSP.</title>
        <authorList>
            <person name="Lucas S."/>
            <person name="Han J."/>
            <person name="Lapidus A."/>
            <person name="Cheng J.-F."/>
            <person name="Goodwin L."/>
            <person name="Pitluck S."/>
            <person name="Peters L."/>
            <person name="Ovchinnikova G."/>
            <person name="Teshima H."/>
            <person name="Detter J.C."/>
            <person name="Han C."/>
            <person name="Tapia R."/>
            <person name="Land M."/>
            <person name="Hauser L."/>
            <person name="Kyrpides N."/>
            <person name="Ivanova N."/>
            <person name="Pagani I."/>
            <person name="Imachi H."/>
            <person name="Tamaki H."/>
            <person name="Sekiguchi Y."/>
            <person name="Kamagata Y."/>
            <person name="Cadillo-Quiroz H."/>
            <person name="Zinder S."/>
            <person name="Liu W.-T."/>
            <person name="Woyke T."/>
        </authorList>
    </citation>
    <scope>NUCLEOTIDE SEQUENCE [LARGE SCALE GENOMIC DNA]</scope>
    <source>
        <strain evidence="6">DSM 22288 / NBRC 105244 / SMSP</strain>
    </source>
</reference>
<dbReference type="CDD" id="cd00317">
    <property type="entry name" value="cyclophilin"/>
    <property type="match status" value="1"/>
</dbReference>
<sequence length="218" mass="22987" precursor="true">MLSFRTLSVIGLFLLALVLSAGCTQSAPVVIPESTPSGTPVPVVTTATATPTPGETVSPAVTLVAGKKVRLETSMGDIVIALSPEKPITAGNFETLVEKGFYNGVIFHRVIDGFMIQGGDPTGTGRGGPGYLIDDEFTGTNKNNRGTVAMANTGQPNTGGSQFFINTVDNNYLDTKHPVFGTVTEGMDVVDAITKVETNGYPYYRPLQNVTIIRATMI</sequence>
<organism evidence="5 6">
    <name type="scientific">Methanoregula formicica (strain DSM 22288 / NBRC 105244 / SMSP)</name>
    <dbReference type="NCBI Taxonomy" id="593750"/>
    <lineage>
        <taxon>Archaea</taxon>
        <taxon>Methanobacteriati</taxon>
        <taxon>Methanobacteriota</taxon>
        <taxon>Stenosarchaea group</taxon>
        <taxon>Methanomicrobia</taxon>
        <taxon>Methanomicrobiales</taxon>
        <taxon>Methanoregulaceae</taxon>
        <taxon>Methanoregula</taxon>
    </lineage>
</organism>
<evidence type="ECO:0000256" key="2">
    <source>
        <dbReference type="ARBA" id="ARBA00023110"/>
    </source>
</evidence>
<dbReference type="PROSITE" id="PS00170">
    <property type="entry name" value="CSA_PPIASE_1"/>
    <property type="match status" value="1"/>
</dbReference>